<evidence type="ECO:0000256" key="3">
    <source>
        <dbReference type="ARBA" id="ARBA00022989"/>
    </source>
</evidence>
<evidence type="ECO:0000256" key="4">
    <source>
        <dbReference type="ARBA" id="ARBA00023136"/>
    </source>
</evidence>
<keyword evidence="2" id="KW-0812">Transmembrane</keyword>
<keyword evidence="7" id="KW-1185">Reference proteome</keyword>
<comment type="subcellular location">
    <subcellularLocation>
        <location evidence="1">Membrane</location>
        <topology evidence="1">Single-pass membrane protein</topology>
    </subcellularLocation>
</comment>
<keyword evidence="4" id="KW-0472">Membrane</keyword>
<evidence type="ECO:0000256" key="2">
    <source>
        <dbReference type="ARBA" id="ARBA00022692"/>
    </source>
</evidence>
<accession>A0ABW8NM35</accession>
<evidence type="ECO:0000259" key="5">
    <source>
        <dbReference type="PROSITE" id="PS52015"/>
    </source>
</evidence>
<reference evidence="6 7" key="1">
    <citation type="submission" date="2024-03" db="EMBL/GenBank/DDBJ databases">
        <title>High-quality draft genome sequence of Oceanobacter sp. wDCs-4.</title>
        <authorList>
            <person name="Dong C."/>
        </authorList>
    </citation>
    <scope>NUCLEOTIDE SEQUENCE [LARGE SCALE GENOMIC DNA]</scope>
    <source>
        <strain evidence="7">wDCs-4</strain>
    </source>
</reference>
<dbReference type="RefSeq" id="WP_416207029.1">
    <property type="nucleotide sequence ID" value="NZ_JBBKTX010000023.1"/>
</dbReference>
<dbReference type="InterPro" id="IPR006260">
    <property type="entry name" value="TonB/TolA_C"/>
</dbReference>
<dbReference type="Proteomes" id="UP001620597">
    <property type="component" value="Unassembled WGS sequence"/>
</dbReference>
<name>A0ABW8NM35_9GAMM</name>
<gene>
    <name evidence="6" type="ORF">WG929_16545</name>
</gene>
<proteinExistence type="predicted"/>
<sequence>MVNYSERMTSILALIFVLAGIAPLTGCMTTTVTSRSGFEVPTEAPKTRGVTRLIFAGDVQPVVRISPHYPDKEFKREREGRVVIEFTILATGQIGQLRLIESSGEDFAEAAGMAMRGVLFQPGYAGQTLRVEAQFLILRAGASG</sequence>
<organism evidence="6 7">
    <name type="scientific">Oceanobacter antarcticus</name>
    <dbReference type="NCBI Taxonomy" id="3133425"/>
    <lineage>
        <taxon>Bacteria</taxon>
        <taxon>Pseudomonadati</taxon>
        <taxon>Pseudomonadota</taxon>
        <taxon>Gammaproteobacteria</taxon>
        <taxon>Oceanospirillales</taxon>
        <taxon>Oceanospirillaceae</taxon>
        <taxon>Oceanobacter</taxon>
    </lineage>
</organism>
<feature type="domain" description="TonB C-terminal" evidence="5">
    <location>
        <begin position="54"/>
        <end position="144"/>
    </location>
</feature>
<evidence type="ECO:0000256" key="1">
    <source>
        <dbReference type="ARBA" id="ARBA00004167"/>
    </source>
</evidence>
<keyword evidence="3" id="KW-1133">Transmembrane helix</keyword>
<dbReference type="Pfam" id="PF03544">
    <property type="entry name" value="TonB_C"/>
    <property type="match status" value="1"/>
</dbReference>
<dbReference type="PROSITE" id="PS52015">
    <property type="entry name" value="TONB_CTD"/>
    <property type="match status" value="1"/>
</dbReference>
<dbReference type="SUPFAM" id="SSF74653">
    <property type="entry name" value="TolA/TonB C-terminal domain"/>
    <property type="match status" value="1"/>
</dbReference>
<evidence type="ECO:0000313" key="7">
    <source>
        <dbReference type="Proteomes" id="UP001620597"/>
    </source>
</evidence>
<comment type="caution">
    <text evidence="6">The sequence shown here is derived from an EMBL/GenBank/DDBJ whole genome shotgun (WGS) entry which is preliminary data.</text>
</comment>
<dbReference type="NCBIfam" id="TIGR01352">
    <property type="entry name" value="tonB_Cterm"/>
    <property type="match status" value="1"/>
</dbReference>
<protein>
    <submittedName>
        <fullName evidence="6">TonB family protein</fullName>
    </submittedName>
</protein>
<dbReference type="EMBL" id="JBBKTX010000023">
    <property type="protein sequence ID" value="MFK4754022.1"/>
    <property type="molecule type" value="Genomic_DNA"/>
</dbReference>
<dbReference type="InterPro" id="IPR037682">
    <property type="entry name" value="TonB_C"/>
</dbReference>
<evidence type="ECO:0000313" key="6">
    <source>
        <dbReference type="EMBL" id="MFK4754022.1"/>
    </source>
</evidence>
<dbReference type="Gene3D" id="3.30.2420.10">
    <property type="entry name" value="TonB"/>
    <property type="match status" value="1"/>
</dbReference>